<reference evidence="1 2" key="1">
    <citation type="journal article" date="2018" name="Front. Plant Sci.">
        <title>Red Clover (Trifolium pratense) and Zigzag Clover (T. medium) - A Picture of Genomic Similarities and Differences.</title>
        <authorList>
            <person name="Dluhosova J."/>
            <person name="Istvanek J."/>
            <person name="Nedelnik J."/>
            <person name="Repkova J."/>
        </authorList>
    </citation>
    <scope>NUCLEOTIDE SEQUENCE [LARGE SCALE GENOMIC DNA]</scope>
    <source>
        <strain evidence="2">cv. 10/8</strain>
        <tissue evidence="1">Leaf</tissue>
    </source>
</reference>
<sequence length="72" mass="8096">MEPIAKAWVKWLVRNFECYSNEMEIIMSHCHAIYAILRGESIIVGSLIANSIKRMITSANVYIGHPTSSPVC</sequence>
<protein>
    <submittedName>
        <fullName evidence="1">Uncharacterized protein</fullName>
    </submittedName>
</protein>
<name>A0A392SCA4_9FABA</name>
<dbReference type="EMBL" id="LXQA010345216">
    <property type="protein sequence ID" value="MCI45515.1"/>
    <property type="molecule type" value="Genomic_DNA"/>
</dbReference>
<proteinExistence type="predicted"/>
<dbReference type="Proteomes" id="UP000265520">
    <property type="component" value="Unassembled WGS sequence"/>
</dbReference>
<dbReference type="AlphaFoldDB" id="A0A392SCA4"/>
<evidence type="ECO:0000313" key="2">
    <source>
        <dbReference type="Proteomes" id="UP000265520"/>
    </source>
</evidence>
<keyword evidence="2" id="KW-1185">Reference proteome</keyword>
<accession>A0A392SCA4</accession>
<comment type="caution">
    <text evidence="1">The sequence shown here is derived from an EMBL/GenBank/DDBJ whole genome shotgun (WGS) entry which is preliminary data.</text>
</comment>
<feature type="non-terminal residue" evidence="1">
    <location>
        <position position="72"/>
    </location>
</feature>
<organism evidence="1 2">
    <name type="scientific">Trifolium medium</name>
    <dbReference type="NCBI Taxonomy" id="97028"/>
    <lineage>
        <taxon>Eukaryota</taxon>
        <taxon>Viridiplantae</taxon>
        <taxon>Streptophyta</taxon>
        <taxon>Embryophyta</taxon>
        <taxon>Tracheophyta</taxon>
        <taxon>Spermatophyta</taxon>
        <taxon>Magnoliopsida</taxon>
        <taxon>eudicotyledons</taxon>
        <taxon>Gunneridae</taxon>
        <taxon>Pentapetalae</taxon>
        <taxon>rosids</taxon>
        <taxon>fabids</taxon>
        <taxon>Fabales</taxon>
        <taxon>Fabaceae</taxon>
        <taxon>Papilionoideae</taxon>
        <taxon>50 kb inversion clade</taxon>
        <taxon>NPAAA clade</taxon>
        <taxon>Hologalegina</taxon>
        <taxon>IRL clade</taxon>
        <taxon>Trifolieae</taxon>
        <taxon>Trifolium</taxon>
    </lineage>
</organism>
<evidence type="ECO:0000313" key="1">
    <source>
        <dbReference type="EMBL" id="MCI45515.1"/>
    </source>
</evidence>